<dbReference type="InterPro" id="IPR006694">
    <property type="entry name" value="Fatty_acid_hydroxylase"/>
</dbReference>
<dbReference type="AlphaFoldDB" id="A0A2Y9ECM7"/>
<dbReference type="RefSeq" id="XP_004390699.1">
    <property type="nucleotide sequence ID" value="XM_004390642.1"/>
</dbReference>
<feature type="domain" description="Fatty acid hydroxylase" evidence="6">
    <location>
        <begin position="145"/>
        <end position="274"/>
    </location>
</feature>
<evidence type="ECO:0000259" key="6">
    <source>
        <dbReference type="Pfam" id="PF04116"/>
    </source>
</evidence>
<keyword evidence="4 5" id="KW-0472">Membrane</keyword>
<dbReference type="GO" id="GO:0016491">
    <property type="term" value="F:oxidoreductase activity"/>
    <property type="evidence" value="ECO:0007669"/>
    <property type="project" value="InterPro"/>
</dbReference>
<evidence type="ECO:0000256" key="5">
    <source>
        <dbReference type="SAM" id="Phobius"/>
    </source>
</evidence>
<feature type="transmembrane region" description="Helical" evidence="5">
    <location>
        <begin position="49"/>
        <end position="77"/>
    </location>
</feature>
<dbReference type="InterPro" id="IPR050307">
    <property type="entry name" value="Sterol_Desaturase_Related"/>
</dbReference>
<dbReference type="GO" id="GO:0008610">
    <property type="term" value="P:lipid biosynthetic process"/>
    <property type="evidence" value="ECO:0007669"/>
    <property type="project" value="InterPro"/>
</dbReference>
<dbReference type="STRING" id="127582.A0A2Y9ECM7"/>
<evidence type="ECO:0000313" key="8">
    <source>
        <dbReference type="RefSeq" id="XP_004390699.1"/>
    </source>
</evidence>
<sequence>MATNESVDIFSSASLAVEYVDSLLPENPLQEPFKNAWNYILNNYTKFQIAIWGTLIIHEALYFLFCLPGFLFQFIPYMKKYKIQKDKPESLENQWKCFKMLLFNHLCIQLPLTFGTYYFAEHFNIPYDWEKMPRWYMLLLRCFGFAVIEDTWHYFLHRLLHHKRIYKYIHKIHHEFQAPFGIGAEYVHPLETLIFGPGYVIGIMLSFDHVILLWAWVTLRLIGAIDTHSGYDIPLNPLNLIPFYTGSRYHDFHHMNFIGNYASTFTWWDRIFGTDSQFNAYTEKMKKLEKKTE</sequence>
<dbReference type="PANTHER" id="PTHR11863">
    <property type="entry name" value="STEROL DESATURASE"/>
    <property type="match status" value="1"/>
</dbReference>
<dbReference type="KEGG" id="tmu:101361325"/>
<dbReference type="Pfam" id="PF04116">
    <property type="entry name" value="FA_hydroxylase"/>
    <property type="match status" value="1"/>
</dbReference>
<dbReference type="GO" id="GO:0016020">
    <property type="term" value="C:membrane"/>
    <property type="evidence" value="ECO:0007669"/>
    <property type="project" value="UniProtKB-SubCell"/>
</dbReference>
<comment type="subcellular location">
    <subcellularLocation>
        <location evidence="1">Membrane</location>
    </subcellularLocation>
</comment>
<protein>
    <submittedName>
        <fullName evidence="8">Methylsterol monooxygenase 1-like</fullName>
    </submittedName>
</protein>
<evidence type="ECO:0000313" key="7">
    <source>
        <dbReference type="Proteomes" id="UP000248480"/>
    </source>
</evidence>
<keyword evidence="2 5" id="KW-0812">Transmembrane</keyword>
<dbReference type="InParanoid" id="A0A2Y9ECM7"/>
<evidence type="ECO:0000256" key="1">
    <source>
        <dbReference type="ARBA" id="ARBA00004370"/>
    </source>
</evidence>
<name>A0A2Y9ECM7_TRIMA</name>
<keyword evidence="3 5" id="KW-1133">Transmembrane helix</keyword>
<organism evidence="7 8">
    <name type="scientific">Trichechus manatus latirostris</name>
    <name type="common">Florida manatee</name>
    <dbReference type="NCBI Taxonomy" id="127582"/>
    <lineage>
        <taxon>Eukaryota</taxon>
        <taxon>Metazoa</taxon>
        <taxon>Chordata</taxon>
        <taxon>Craniata</taxon>
        <taxon>Vertebrata</taxon>
        <taxon>Euteleostomi</taxon>
        <taxon>Mammalia</taxon>
        <taxon>Eutheria</taxon>
        <taxon>Afrotheria</taxon>
        <taxon>Sirenia</taxon>
        <taxon>Trichechidae</taxon>
        <taxon>Trichechus</taxon>
    </lineage>
</organism>
<reference evidence="8" key="1">
    <citation type="submission" date="2025-08" db="UniProtKB">
        <authorList>
            <consortium name="RefSeq"/>
        </authorList>
    </citation>
    <scope>IDENTIFICATION</scope>
</reference>
<evidence type="ECO:0000256" key="4">
    <source>
        <dbReference type="ARBA" id="ARBA00023136"/>
    </source>
</evidence>
<dbReference type="Proteomes" id="UP000248480">
    <property type="component" value="Unplaced"/>
</dbReference>
<gene>
    <name evidence="8" type="primary">LOC101361325</name>
</gene>
<keyword evidence="7" id="KW-1185">Reference proteome</keyword>
<dbReference type="OrthoDB" id="1658724at2759"/>
<feature type="transmembrane region" description="Helical" evidence="5">
    <location>
        <begin position="135"/>
        <end position="156"/>
    </location>
</feature>
<accession>A0A2Y9ECM7</accession>
<evidence type="ECO:0000256" key="3">
    <source>
        <dbReference type="ARBA" id="ARBA00022989"/>
    </source>
</evidence>
<feature type="transmembrane region" description="Helical" evidence="5">
    <location>
        <begin position="98"/>
        <end position="120"/>
    </location>
</feature>
<dbReference type="GO" id="GO:0005506">
    <property type="term" value="F:iron ion binding"/>
    <property type="evidence" value="ECO:0007669"/>
    <property type="project" value="InterPro"/>
</dbReference>
<dbReference type="GeneID" id="101361325"/>
<proteinExistence type="predicted"/>
<evidence type="ECO:0000256" key="2">
    <source>
        <dbReference type="ARBA" id="ARBA00022692"/>
    </source>
</evidence>